<dbReference type="Pfam" id="PF08863">
    <property type="entry name" value="YolD"/>
    <property type="match status" value="1"/>
</dbReference>
<dbReference type="eggNOG" id="ENOG5034APE">
    <property type="taxonomic scope" value="Bacteria"/>
</dbReference>
<gene>
    <name evidence="1" type="ordered locus">Btus_0830</name>
</gene>
<dbReference type="Proteomes" id="UP000002368">
    <property type="component" value="Chromosome"/>
</dbReference>
<sequence length="103" mass="11825">MRVTEGNLFASMRLTLPEHREMVERLEREASRRRAPEWTEDRWSEIEYVLAEALGTGSQVRISLFGPHEDEVWEGVPILRNGRVYLEAGDGAGRRLKTAFGLL</sequence>
<dbReference type="RefSeq" id="WP_013074874.1">
    <property type="nucleotide sequence ID" value="NC_014098.1"/>
</dbReference>
<proteinExistence type="predicted"/>
<evidence type="ECO:0000313" key="1">
    <source>
        <dbReference type="EMBL" id="ADG05582.1"/>
    </source>
</evidence>
<organism evidence="1 2">
    <name type="scientific">Kyrpidia tusciae (strain DSM 2912 / NBRC 15312 / T2)</name>
    <name type="common">Bacillus tusciae</name>
    <dbReference type="NCBI Taxonomy" id="562970"/>
    <lineage>
        <taxon>Bacteria</taxon>
        <taxon>Bacillati</taxon>
        <taxon>Bacillota</taxon>
        <taxon>Bacilli</taxon>
        <taxon>Bacillales</taxon>
        <taxon>Alicyclobacillaceae</taxon>
        <taxon>Kyrpidia</taxon>
    </lineage>
</organism>
<dbReference type="OrthoDB" id="2376882at2"/>
<dbReference type="EMBL" id="CP002017">
    <property type="protein sequence ID" value="ADG05582.1"/>
    <property type="molecule type" value="Genomic_DNA"/>
</dbReference>
<protein>
    <recommendedName>
        <fullName evidence="3">YolD-like protein</fullName>
    </recommendedName>
</protein>
<accession>D5WVH2</accession>
<keyword evidence="2" id="KW-1185">Reference proteome</keyword>
<dbReference type="AlphaFoldDB" id="D5WVH2"/>
<dbReference type="KEGG" id="bts:Btus_0830"/>
<evidence type="ECO:0000313" key="2">
    <source>
        <dbReference type="Proteomes" id="UP000002368"/>
    </source>
</evidence>
<name>D5WVH2_KYRT2</name>
<evidence type="ECO:0008006" key="3">
    <source>
        <dbReference type="Google" id="ProtNLM"/>
    </source>
</evidence>
<reference evidence="1 2" key="1">
    <citation type="journal article" date="2011" name="Stand. Genomic Sci.">
        <title>Complete genome sequence of the thermophilic, hydrogen-oxidizing Bacillus tusciae type strain (T2) and reclassification in the new genus, Kyrpidia gen. nov. as Kyrpidia tusciae comb. nov. and emendation of the family Alicyclobacillaceae da Costa and Rainey, 2010.</title>
        <authorList>
            <person name="Klenk H.P."/>
            <person name="Lapidus A."/>
            <person name="Chertkov O."/>
            <person name="Copeland A."/>
            <person name="Del Rio T.G."/>
            <person name="Nolan M."/>
            <person name="Lucas S."/>
            <person name="Chen F."/>
            <person name="Tice H."/>
            <person name="Cheng J.F."/>
            <person name="Han C."/>
            <person name="Bruce D."/>
            <person name="Goodwin L."/>
            <person name="Pitluck S."/>
            <person name="Pati A."/>
            <person name="Ivanova N."/>
            <person name="Mavromatis K."/>
            <person name="Daum C."/>
            <person name="Chen A."/>
            <person name="Palaniappan K."/>
            <person name="Chang Y.J."/>
            <person name="Land M."/>
            <person name="Hauser L."/>
            <person name="Jeffries C.D."/>
            <person name="Detter J.C."/>
            <person name="Rohde M."/>
            <person name="Abt B."/>
            <person name="Pukall R."/>
            <person name="Goker M."/>
            <person name="Bristow J."/>
            <person name="Markowitz V."/>
            <person name="Hugenholtz P."/>
            <person name="Eisen J.A."/>
        </authorList>
    </citation>
    <scope>NUCLEOTIDE SEQUENCE [LARGE SCALE GENOMIC DNA]</scope>
    <source>
        <strain evidence="1 2">DSM 2912</strain>
    </source>
</reference>
<dbReference type="STRING" id="562970.Btus_0830"/>
<dbReference type="InterPro" id="IPR014962">
    <property type="entry name" value="YolD"/>
</dbReference>
<dbReference type="HOGENOM" id="CLU_131538_2_1_9"/>